<feature type="region of interest" description="Disordered" evidence="1">
    <location>
        <begin position="18"/>
        <end position="47"/>
    </location>
</feature>
<dbReference type="InterPro" id="IPR040783">
    <property type="entry name" value="VLRF1"/>
</dbReference>
<name>A0AAE3FXE9_9EURY</name>
<sequence length="299" mass="34051">MLDELLGRAELKRQIEELQEEKHHLERRVEAEEERRSDAASARQAAEERVNRLEDRLTSLQDTVDRLQAQSTETSQTVRSETDLSGEALERFCDQLRSVQSGPEGALTVTVTDERALPESVTEAFDGVTELVRRAAPGIAYADDFGLIRAVVRPPIHPEQIDRWDSEFVVDRRWFEPTGSFAFGVVRSDLFALGEYDERTRQTFTGFESDVKSDHSKGGYSQGRFERIRDEQIADHLDRVEETLRDRNAEKLILVGEQTVLDDLDVGADVVQTTDARGKPKDALEQAFHDFWTARVYVL</sequence>
<dbReference type="Pfam" id="PF18859">
    <property type="entry name" value="acVLRF1"/>
    <property type="match status" value="1"/>
</dbReference>
<dbReference type="Gene3D" id="1.10.287.1490">
    <property type="match status" value="1"/>
</dbReference>
<comment type="caution">
    <text evidence="3">The sequence shown here is derived from an EMBL/GenBank/DDBJ whole genome shotgun (WGS) entry which is preliminary data.</text>
</comment>
<organism evidence="3 4">
    <name type="scientific">Natronocalculus amylovorans</name>
    <dbReference type="NCBI Taxonomy" id="2917812"/>
    <lineage>
        <taxon>Archaea</taxon>
        <taxon>Methanobacteriati</taxon>
        <taxon>Methanobacteriota</taxon>
        <taxon>Stenosarchaea group</taxon>
        <taxon>Halobacteria</taxon>
        <taxon>Halobacteriales</taxon>
        <taxon>Haloferacaceae</taxon>
        <taxon>Natronocalculus</taxon>
    </lineage>
</organism>
<dbReference type="Proteomes" id="UP001203207">
    <property type="component" value="Unassembled WGS sequence"/>
</dbReference>
<evidence type="ECO:0000313" key="3">
    <source>
        <dbReference type="EMBL" id="MCL9816439.1"/>
    </source>
</evidence>
<dbReference type="AlphaFoldDB" id="A0AAE3FXE9"/>
<proteinExistence type="predicted"/>
<dbReference type="EMBL" id="JAKRVX010000002">
    <property type="protein sequence ID" value="MCL9816439.1"/>
    <property type="molecule type" value="Genomic_DNA"/>
</dbReference>
<gene>
    <name evidence="3" type="ORF">AArcSt2_05715</name>
</gene>
<keyword evidence="4" id="KW-1185">Reference proteome</keyword>
<evidence type="ECO:0000313" key="4">
    <source>
        <dbReference type="Proteomes" id="UP001203207"/>
    </source>
</evidence>
<reference evidence="3" key="2">
    <citation type="submission" date="2022-02" db="EMBL/GenBank/DDBJ databases">
        <authorList>
            <person name="Elcheninov A.G."/>
            <person name="Sorokin D.Y."/>
            <person name="Kublanov I.V."/>
        </authorList>
    </citation>
    <scope>NUCLEOTIDE SEQUENCE</scope>
    <source>
        <strain evidence="3">AArc-St2</strain>
    </source>
</reference>
<protein>
    <recommendedName>
        <fullName evidence="2">Actinobacteria/chloroflexi VLRF1 release factor domain-containing protein</fullName>
    </recommendedName>
</protein>
<evidence type="ECO:0000259" key="2">
    <source>
        <dbReference type="Pfam" id="PF18859"/>
    </source>
</evidence>
<accession>A0AAE3FXE9</accession>
<dbReference type="InterPro" id="IPR042226">
    <property type="entry name" value="eFR1_2_sf"/>
</dbReference>
<dbReference type="SUPFAM" id="SSF53137">
    <property type="entry name" value="Translational machinery components"/>
    <property type="match status" value="1"/>
</dbReference>
<feature type="domain" description="Actinobacteria/chloroflexi VLRF1 release factor" evidence="2">
    <location>
        <begin position="181"/>
        <end position="296"/>
    </location>
</feature>
<dbReference type="RefSeq" id="WP_250583393.1">
    <property type="nucleotide sequence ID" value="NZ_JAKRVX010000002.1"/>
</dbReference>
<reference evidence="3" key="1">
    <citation type="journal article" date="2022" name="Syst. Appl. Microbiol.">
        <title>Natronocalculus amylovorans gen. nov., sp. nov., and Natranaeroarchaeum aerophilus sp. nov., dominant culturable amylolytic natronoarchaea from hypersaline soda lakes in southwestern Siberia.</title>
        <authorList>
            <person name="Sorokin D.Y."/>
            <person name="Elcheninov A.G."/>
            <person name="Khizhniak T.V."/>
            <person name="Koenen M."/>
            <person name="Bale N.J."/>
            <person name="Damste J.S.S."/>
            <person name="Kublanov I.V."/>
        </authorList>
    </citation>
    <scope>NUCLEOTIDE SEQUENCE</scope>
    <source>
        <strain evidence="3">AArc-St2</strain>
    </source>
</reference>
<feature type="compositionally biased region" description="Basic and acidic residues" evidence="1">
    <location>
        <begin position="18"/>
        <end position="38"/>
    </location>
</feature>
<dbReference type="Gene3D" id="3.30.420.60">
    <property type="entry name" value="eRF1 domain 2"/>
    <property type="match status" value="1"/>
</dbReference>
<evidence type="ECO:0000256" key="1">
    <source>
        <dbReference type="SAM" id="MobiDB-lite"/>
    </source>
</evidence>